<feature type="transmembrane region" description="Helical" evidence="6">
    <location>
        <begin position="335"/>
        <end position="356"/>
    </location>
</feature>
<reference evidence="7" key="1">
    <citation type="submission" date="2021-02" db="EMBL/GenBank/DDBJ databases">
        <title>The CRISPR/cas machinery reduction and long-range gene transfer in the hot spring cyanobacterium Synechococcus.</title>
        <authorList>
            <person name="Dvorak P."/>
            <person name="Jahodarova E."/>
            <person name="Hasler P."/>
            <person name="Poulickova A."/>
        </authorList>
    </citation>
    <scope>NUCLEOTIDE SEQUENCE</scope>
    <source>
        <strain evidence="7">Rupite</strain>
    </source>
</reference>
<dbReference type="PANTHER" id="PTHR30474">
    <property type="entry name" value="CELL CYCLE PROTEIN"/>
    <property type="match status" value="1"/>
</dbReference>
<evidence type="ECO:0000256" key="4">
    <source>
        <dbReference type="ARBA" id="ARBA00022989"/>
    </source>
</evidence>
<dbReference type="InterPro" id="IPR011923">
    <property type="entry name" value="RodA/MrdB"/>
</dbReference>
<keyword evidence="5 6" id="KW-0472">Membrane</keyword>
<dbReference type="EC" id="2.4.99.28" evidence="6"/>
<evidence type="ECO:0000256" key="3">
    <source>
        <dbReference type="ARBA" id="ARBA00022960"/>
    </source>
</evidence>
<name>A0ABT0C998_THEVL</name>
<feature type="transmembrane region" description="Helical" evidence="6">
    <location>
        <begin position="404"/>
        <end position="423"/>
    </location>
</feature>
<keyword evidence="6" id="KW-1003">Cell membrane</keyword>
<feature type="transmembrane region" description="Helical" evidence="6">
    <location>
        <begin position="218"/>
        <end position="238"/>
    </location>
</feature>
<evidence type="ECO:0000256" key="1">
    <source>
        <dbReference type="ARBA" id="ARBA00004141"/>
    </source>
</evidence>
<feature type="transmembrane region" description="Helical" evidence="6">
    <location>
        <begin position="245"/>
        <end position="266"/>
    </location>
</feature>
<feature type="transmembrane region" description="Helical" evidence="6">
    <location>
        <begin position="368"/>
        <end position="392"/>
    </location>
</feature>
<keyword evidence="6" id="KW-0573">Peptidoglycan synthesis</keyword>
<comment type="caution">
    <text evidence="7">The sequence shown here is derived from an EMBL/GenBank/DDBJ whole genome shotgun (WGS) entry which is preliminary data.</text>
</comment>
<evidence type="ECO:0000256" key="5">
    <source>
        <dbReference type="ARBA" id="ARBA00023136"/>
    </source>
</evidence>
<keyword evidence="8" id="KW-1185">Reference proteome</keyword>
<comment type="subcellular location">
    <subcellularLocation>
        <location evidence="6">Cell membrane</location>
        <topology evidence="6">Multi-pass membrane protein</topology>
    </subcellularLocation>
    <subcellularLocation>
        <location evidence="1">Membrane</location>
        <topology evidence="1">Multi-pass membrane protein</topology>
    </subcellularLocation>
</comment>
<dbReference type="NCBIfam" id="NF037961">
    <property type="entry name" value="RodA_shape"/>
    <property type="match status" value="1"/>
</dbReference>
<sequence>MALAQPRSPQSAWKKLRQVFAAWREFDGILLMTVLVLTGIGIVAIHSTVRERPISHYWLQQLIMAGIGLVPLLALARIPYERFLRWHWVTYALTLAGLTAVLFFGSAGGGAERWLSIAGIQIQPSEFAKLGVILTLAAILHHWPIKYFSQIWVAVAVITPPWVLIFLQPNLGTALVFVVILLAMLYWAGAKGSWIILLMSPGVGAILYGLHTRPELSWMLWVWLLWCLGMASMAAWRLPWRWTGAVTFGVINLLSGHLGQVAWHFLKPYQRRRLEIFIDPAQEPWGSGYHLIQSRIAIGAGGLWGQGIQQGTQTQLDFIPEQHTDFIFSAIGEEMGFFGTLTVLILLWIVCVRLIFIAQGAKDNFGSLIAIGVLAMILFQSVVNIGMTIGLAPITGLPLPFLSYGRSALLTNFLAIGLVESVVMHRQRTTFFT</sequence>
<keyword evidence="3 6" id="KW-0133">Cell shape</keyword>
<dbReference type="InterPro" id="IPR001182">
    <property type="entry name" value="FtsW/RodA"/>
</dbReference>
<accession>A0ABT0C998</accession>
<feature type="transmembrane region" description="Helical" evidence="6">
    <location>
        <begin position="88"/>
        <end position="108"/>
    </location>
</feature>
<evidence type="ECO:0000313" key="7">
    <source>
        <dbReference type="EMBL" id="MCJ2542360.1"/>
    </source>
</evidence>
<feature type="transmembrane region" description="Helical" evidence="6">
    <location>
        <begin position="21"/>
        <end position="45"/>
    </location>
</feature>
<comment type="function">
    <text evidence="6">Peptidoglycan polymerase that is essential for cell wall elongation.</text>
</comment>
<keyword evidence="6" id="KW-0961">Cell wall biogenesis/degradation</keyword>
<comment type="pathway">
    <text evidence="6">Cell wall biogenesis; peptidoglycan biosynthesis.</text>
</comment>
<feature type="transmembrane region" description="Helical" evidence="6">
    <location>
        <begin position="171"/>
        <end position="188"/>
    </location>
</feature>
<dbReference type="PANTHER" id="PTHR30474:SF1">
    <property type="entry name" value="PEPTIDOGLYCAN GLYCOSYLTRANSFERASE MRDB"/>
    <property type="match status" value="1"/>
</dbReference>
<keyword evidence="4 6" id="KW-1133">Transmembrane helix</keyword>
<comment type="catalytic activity">
    <reaction evidence="6">
        <text>[GlcNAc-(1-&gt;4)-Mur2Ac(oyl-L-Ala-gamma-D-Glu-L-Lys-D-Ala-D-Ala)](n)-di-trans,octa-cis-undecaprenyl diphosphate + beta-D-GlcNAc-(1-&gt;4)-Mur2Ac(oyl-L-Ala-gamma-D-Glu-L-Lys-D-Ala-D-Ala)-di-trans,octa-cis-undecaprenyl diphosphate = [GlcNAc-(1-&gt;4)-Mur2Ac(oyl-L-Ala-gamma-D-Glu-L-Lys-D-Ala-D-Ala)](n+1)-di-trans,octa-cis-undecaprenyl diphosphate + di-trans,octa-cis-undecaprenyl diphosphate + H(+)</text>
        <dbReference type="Rhea" id="RHEA:23708"/>
        <dbReference type="Rhea" id="RHEA-COMP:9602"/>
        <dbReference type="Rhea" id="RHEA-COMP:9603"/>
        <dbReference type="ChEBI" id="CHEBI:15378"/>
        <dbReference type="ChEBI" id="CHEBI:58405"/>
        <dbReference type="ChEBI" id="CHEBI:60033"/>
        <dbReference type="ChEBI" id="CHEBI:78435"/>
        <dbReference type="EC" id="2.4.99.28"/>
    </reaction>
</comment>
<keyword evidence="6" id="KW-0808">Transferase</keyword>
<gene>
    <name evidence="6 7" type="primary">rodA</name>
    <name evidence="7" type="ORF">JX360_05470</name>
</gene>
<comment type="similarity">
    <text evidence="6">Belongs to the SEDS family. MrdB/RodA subfamily.</text>
</comment>
<dbReference type="NCBIfam" id="TIGR02210">
    <property type="entry name" value="rodA_shape"/>
    <property type="match status" value="1"/>
</dbReference>
<evidence type="ECO:0000256" key="6">
    <source>
        <dbReference type="HAMAP-Rule" id="MF_02079"/>
    </source>
</evidence>
<feature type="transmembrane region" description="Helical" evidence="6">
    <location>
        <begin position="57"/>
        <end position="76"/>
    </location>
</feature>
<dbReference type="Proteomes" id="UP000830835">
    <property type="component" value="Unassembled WGS sequence"/>
</dbReference>
<dbReference type="EMBL" id="JAFIRA010000009">
    <property type="protein sequence ID" value="MCJ2542360.1"/>
    <property type="molecule type" value="Genomic_DNA"/>
</dbReference>
<dbReference type="HAMAP" id="MF_02079">
    <property type="entry name" value="PGT_RodA"/>
    <property type="match status" value="1"/>
</dbReference>
<keyword evidence="6" id="KW-0328">Glycosyltransferase</keyword>
<protein>
    <recommendedName>
        <fullName evidence="6">Peptidoglycan glycosyltransferase RodA</fullName>
        <shortName evidence="6">PGT</shortName>
        <ecNumber evidence="6">2.4.99.28</ecNumber>
    </recommendedName>
    <alternativeName>
        <fullName evidence="6">Cell elongation protein RodA</fullName>
    </alternativeName>
    <alternativeName>
        <fullName evidence="6">Cell wall polymerase</fullName>
    </alternativeName>
    <alternativeName>
        <fullName evidence="6">Peptidoglycan polymerase</fullName>
        <shortName evidence="6">PG polymerase</shortName>
    </alternativeName>
</protein>
<proteinExistence type="inferred from homology"/>
<dbReference type="Pfam" id="PF01098">
    <property type="entry name" value="FTSW_RODA_SPOVE"/>
    <property type="match status" value="2"/>
</dbReference>
<evidence type="ECO:0000313" key="8">
    <source>
        <dbReference type="Proteomes" id="UP000830835"/>
    </source>
</evidence>
<evidence type="ECO:0000256" key="2">
    <source>
        <dbReference type="ARBA" id="ARBA00022692"/>
    </source>
</evidence>
<feature type="transmembrane region" description="Helical" evidence="6">
    <location>
        <begin position="147"/>
        <end position="165"/>
    </location>
</feature>
<keyword evidence="2 6" id="KW-0812">Transmembrane</keyword>
<organism evidence="7 8">
    <name type="scientific">Thermostichus vulcanus str. 'Rupite'</name>
    <dbReference type="NCBI Taxonomy" id="2813851"/>
    <lineage>
        <taxon>Bacteria</taxon>
        <taxon>Bacillati</taxon>
        <taxon>Cyanobacteriota</taxon>
        <taxon>Cyanophyceae</taxon>
        <taxon>Thermostichales</taxon>
        <taxon>Thermostichaceae</taxon>
        <taxon>Thermostichus</taxon>
    </lineage>
</organism>